<dbReference type="PANTHER" id="PTHR13622:SF8">
    <property type="entry name" value="THIAMIN PYROPHOSPHOKINASE 1"/>
    <property type="match status" value="1"/>
</dbReference>
<dbReference type="AlphaFoldDB" id="A0A420IFB6"/>
<dbReference type="InterPro" id="IPR000086">
    <property type="entry name" value="NUDIX_hydrolase_dom"/>
</dbReference>
<dbReference type="PROSITE" id="PS00893">
    <property type="entry name" value="NUDIX_BOX"/>
    <property type="match status" value="1"/>
</dbReference>
<dbReference type="InterPro" id="IPR015797">
    <property type="entry name" value="NUDIX_hydrolase-like_dom_sf"/>
</dbReference>
<dbReference type="GO" id="GO:0044715">
    <property type="term" value="F:8-oxo-dGDP phosphatase activity"/>
    <property type="evidence" value="ECO:0007669"/>
    <property type="project" value="TreeGrafter"/>
</dbReference>
<dbReference type="SUPFAM" id="SSF55811">
    <property type="entry name" value="Nudix"/>
    <property type="match status" value="1"/>
</dbReference>
<accession>A0A420IFB6</accession>
<dbReference type="Pfam" id="PF15916">
    <property type="entry name" value="DUF4743"/>
    <property type="match status" value="1"/>
</dbReference>
<dbReference type="Pfam" id="PF00293">
    <property type="entry name" value="NUDIX"/>
    <property type="match status" value="1"/>
</dbReference>
<feature type="domain" description="Nudix hydrolase" evidence="2">
    <location>
        <begin position="139"/>
        <end position="288"/>
    </location>
</feature>
<keyword evidence="1" id="KW-0378">Hydrolase</keyword>
<reference evidence="3 4" key="1">
    <citation type="journal article" date="2018" name="BMC Genomics">
        <title>Comparative genome analyses reveal sequence features reflecting distinct modes of host-adaptation between dicot and monocot powdery mildew.</title>
        <authorList>
            <person name="Wu Y."/>
            <person name="Ma X."/>
            <person name="Pan Z."/>
            <person name="Kale S.D."/>
            <person name="Song Y."/>
            <person name="King H."/>
            <person name="Zhang Q."/>
            <person name="Presley C."/>
            <person name="Deng X."/>
            <person name="Wei C.I."/>
            <person name="Xiao S."/>
        </authorList>
    </citation>
    <scope>NUCLEOTIDE SEQUENCE [LARGE SCALE GENOMIC DNA]</scope>
    <source>
        <strain evidence="3">UMSG1</strain>
    </source>
</reference>
<comment type="caution">
    <text evidence="3">The sequence shown here is derived from an EMBL/GenBank/DDBJ whole genome shotgun (WGS) entry which is preliminary data.</text>
</comment>
<evidence type="ECO:0000256" key="1">
    <source>
        <dbReference type="ARBA" id="ARBA00022801"/>
    </source>
</evidence>
<dbReference type="PROSITE" id="PS51462">
    <property type="entry name" value="NUDIX"/>
    <property type="match status" value="1"/>
</dbReference>
<dbReference type="Proteomes" id="UP000285326">
    <property type="component" value="Unassembled WGS sequence"/>
</dbReference>
<dbReference type="InterPro" id="IPR031804">
    <property type="entry name" value="DUF4743"/>
</dbReference>
<evidence type="ECO:0000313" key="3">
    <source>
        <dbReference type="EMBL" id="RKF73236.1"/>
    </source>
</evidence>
<dbReference type="CDD" id="cd03676">
    <property type="entry name" value="NUDIX_Tnr3_like"/>
    <property type="match status" value="1"/>
</dbReference>
<dbReference type="InterPro" id="IPR020084">
    <property type="entry name" value="NUDIX_hydrolase_CS"/>
</dbReference>
<organism evidence="3 4">
    <name type="scientific">Golovinomyces cichoracearum</name>
    <dbReference type="NCBI Taxonomy" id="62708"/>
    <lineage>
        <taxon>Eukaryota</taxon>
        <taxon>Fungi</taxon>
        <taxon>Dikarya</taxon>
        <taxon>Ascomycota</taxon>
        <taxon>Pezizomycotina</taxon>
        <taxon>Leotiomycetes</taxon>
        <taxon>Erysiphales</taxon>
        <taxon>Erysiphaceae</taxon>
        <taxon>Golovinomyces</taxon>
    </lineage>
</organism>
<name>A0A420IFB6_9PEZI</name>
<evidence type="ECO:0000259" key="2">
    <source>
        <dbReference type="PROSITE" id="PS51462"/>
    </source>
</evidence>
<evidence type="ECO:0000313" key="4">
    <source>
        <dbReference type="Proteomes" id="UP000285326"/>
    </source>
</evidence>
<dbReference type="PANTHER" id="PTHR13622">
    <property type="entry name" value="THIAMIN PYROPHOSPHOKINASE"/>
    <property type="match status" value="1"/>
</dbReference>
<proteinExistence type="predicted"/>
<dbReference type="Gene3D" id="3.90.79.10">
    <property type="entry name" value="Nucleoside Triphosphate Pyrophosphohydrolase"/>
    <property type="match status" value="1"/>
</dbReference>
<gene>
    <name evidence="3" type="ORF">GcM1_245138</name>
</gene>
<dbReference type="FunFam" id="3.90.79.10:FF:000019">
    <property type="entry name" value="Thiamin pyrophosphokinase, putative"/>
    <property type="match status" value="1"/>
</dbReference>
<sequence length="326" mass="37475">MSLRSYLDLVNECDVLHFSSNESLTTHLPDYYTLTWNDTVIGCMPEYVVKAFERLPFRLRDYLNLNINHPERKLSLFRDDSSVGWRSSAFNQVCQYWKDDREFCVLEGWRSEHFPVYGPGDELLWSMERSAIALIGVVSYGIHMTAYIRDLNSPYGLKLWVPRRSMNKQTFGGMLDNTVAGGMAVNEDPLTCLVREAEEEAGLPKDLVQKYSKACGTVTYIYLSDSRAGGEAGLVQPECEFIYDLELPESVVPTPTDGEVDEFYLWSVEEVQTALKRGEFKPNSALVMLDFFIRHKILTIETEPNYEDIKKRIHRDLPFPGPHLKK</sequence>
<dbReference type="EMBL" id="MCBS01024536">
    <property type="protein sequence ID" value="RKF73236.1"/>
    <property type="molecule type" value="Genomic_DNA"/>
</dbReference>
<protein>
    <recommendedName>
        <fullName evidence="2">Nudix hydrolase domain-containing protein</fullName>
    </recommendedName>
</protein>